<feature type="non-terminal residue" evidence="1">
    <location>
        <position position="34"/>
    </location>
</feature>
<keyword evidence="2" id="KW-1185">Reference proteome</keyword>
<protein>
    <recommendedName>
        <fullName evidence="3">CCHC-type domain-containing protein</fullName>
    </recommendedName>
</protein>
<comment type="caution">
    <text evidence="1">The sequence shown here is derived from an EMBL/GenBank/DDBJ whole genome shotgun (WGS) entry which is preliminary data.</text>
</comment>
<dbReference type="AlphaFoldDB" id="A0AAV0FNP0"/>
<name>A0AAV0FNP0_9ASTE</name>
<evidence type="ECO:0000313" key="2">
    <source>
        <dbReference type="Proteomes" id="UP001152523"/>
    </source>
</evidence>
<accession>A0AAV0FNP0</accession>
<dbReference type="Proteomes" id="UP001152523">
    <property type="component" value="Unassembled WGS sequence"/>
</dbReference>
<gene>
    <name evidence="1" type="ORF">CEPIT_LOCUS35819</name>
</gene>
<sequence length="34" mass="3841">MEKATSLNRTCRVCQGHGHDKRNCPKLENGKSKN</sequence>
<dbReference type="EMBL" id="CAMAPF010000999">
    <property type="protein sequence ID" value="CAH9137153.1"/>
    <property type="molecule type" value="Genomic_DNA"/>
</dbReference>
<reference evidence="1" key="1">
    <citation type="submission" date="2022-07" db="EMBL/GenBank/DDBJ databases">
        <authorList>
            <person name="Macas J."/>
            <person name="Novak P."/>
            <person name="Neumann P."/>
        </authorList>
    </citation>
    <scope>NUCLEOTIDE SEQUENCE</scope>
</reference>
<dbReference type="InterPro" id="IPR036875">
    <property type="entry name" value="Znf_CCHC_sf"/>
</dbReference>
<evidence type="ECO:0000313" key="1">
    <source>
        <dbReference type="EMBL" id="CAH9137153.1"/>
    </source>
</evidence>
<evidence type="ECO:0008006" key="3">
    <source>
        <dbReference type="Google" id="ProtNLM"/>
    </source>
</evidence>
<organism evidence="1 2">
    <name type="scientific">Cuscuta epithymum</name>
    <dbReference type="NCBI Taxonomy" id="186058"/>
    <lineage>
        <taxon>Eukaryota</taxon>
        <taxon>Viridiplantae</taxon>
        <taxon>Streptophyta</taxon>
        <taxon>Embryophyta</taxon>
        <taxon>Tracheophyta</taxon>
        <taxon>Spermatophyta</taxon>
        <taxon>Magnoliopsida</taxon>
        <taxon>eudicotyledons</taxon>
        <taxon>Gunneridae</taxon>
        <taxon>Pentapetalae</taxon>
        <taxon>asterids</taxon>
        <taxon>lamiids</taxon>
        <taxon>Solanales</taxon>
        <taxon>Convolvulaceae</taxon>
        <taxon>Cuscuteae</taxon>
        <taxon>Cuscuta</taxon>
        <taxon>Cuscuta subgen. Cuscuta</taxon>
    </lineage>
</organism>
<dbReference type="GO" id="GO:0008270">
    <property type="term" value="F:zinc ion binding"/>
    <property type="evidence" value="ECO:0007669"/>
    <property type="project" value="InterPro"/>
</dbReference>
<dbReference type="GO" id="GO:0003676">
    <property type="term" value="F:nucleic acid binding"/>
    <property type="evidence" value="ECO:0007669"/>
    <property type="project" value="InterPro"/>
</dbReference>
<proteinExistence type="predicted"/>
<dbReference type="SUPFAM" id="SSF57756">
    <property type="entry name" value="Retrovirus zinc finger-like domains"/>
    <property type="match status" value="1"/>
</dbReference>